<dbReference type="AlphaFoldDB" id="A0A6P7FR92"/>
<comment type="similarity">
    <text evidence="1">Belongs to the PPC synthetase family.</text>
</comment>
<dbReference type="GO" id="GO:0015937">
    <property type="term" value="P:coenzyme A biosynthetic process"/>
    <property type="evidence" value="ECO:0007669"/>
    <property type="project" value="UniProtKB-ARBA"/>
</dbReference>
<dbReference type="InterPro" id="IPR007085">
    <property type="entry name" value="DNA/pantothenate-metab_flavo_C"/>
</dbReference>
<dbReference type="InterPro" id="IPR035929">
    <property type="entry name" value="CoaB-like_sf"/>
</dbReference>
<dbReference type="FunCoup" id="A0A6P7FR92">
    <property type="interactions" value="2346"/>
</dbReference>
<reference evidence="3" key="1">
    <citation type="submission" date="2025-08" db="UniProtKB">
        <authorList>
            <consortium name="RefSeq"/>
        </authorList>
    </citation>
    <scope>IDENTIFICATION</scope>
    <source>
        <tissue evidence="3">Whole insect</tissue>
    </source>
</reference>
<accession>A0A6P7FR92</accession>
<dbReference type="SUPFAM" id="SSF102645">
    <property type="entry name" value="CoaB-like"/>
    <property type="match status" value="1"/>
</dbReference>
<dbReference type="Pfam" id="PF04127">
    <property type="entry name" value="DFP"/>
    <property type="match status" value="1"/>
</dbReference>
<evidence type="ECO:0000256" key="1">
    <source>
        <dbReference type="ARBA" id="ARBA00005703"/>
    </source>
</evidence>
<dbReference type="Gene3D" id="3.40.50.10300">
    <property type="entry name" value="CoaB-like"/>
    <property type="match status" value="1"/>
</dbReference>
<organism evidence="3">
    <name type="scientific">Diabrotica virgifera virgifera</name>
    <name type="common">western corn rootworm</name>
    <dbReference type="NCBI Taxonomy" id="50390"/>
    <lineage>
        <taxon>Eukaryota</taxon>
        <taxon>Metazoa</taxon>
        <taxon>Ecdysozoa</taxon>
        <taxon>Arthropoda</taxon>
        <taxon>Hexapoda</taxon>
        <taxon>Insecta</taxon>
        <taxon>Pterygota</taxon>
        <taxon>Neoptera</taxon>
        <taxon>Endopterygota</taxon>
        <taxon>Coleoptera</taxon>
        <taxon>Polyphaga</taxon>
        <taxon>Cucujiformia</taxon>
        <taxon>Chrysomeloidea</taxon>
        <taxon>Chrysomelidae</taxon>
        <taxon>Galerucinae</taxon>
        <taxon>Diabroticina</taxon>
        <taxon>Diabroticites</taxon>
        <taxon>Diabrotica</taxon>
    </lineage>
</organism>
<dbReference type="GO" id="GO:0016874">
    <property type="term" value="F:ligase activity"/>
    <property type="evidence" value="ECO:0007669"/>
    <property type="project" value="UniProtKB-KW"/>
</dbReference>
<dbReference type="InParanoid" id="A0A6P7FR92"/>
<sequence length="311" mass="35046">MSRQHWDEFYAANSPPANYEDSQKQIKLFCEKHHHNNQRIVLVTSGGTTVPLEHNTVRFVDNFSGGVRGAASTEYFLKRGYAVIFLHRLKSLEPFTRHFGGQKFLEMLDIDKNEQGTSITVKPEYIKEVAPILVSYKTAHQEGRLLCVNFTTLSDYFWLLRAACESLTIFGTNAMLYLAAAVSDFFIPPNQMSTHKISSDAAPSIHLQLVPKLLTPIVSDWLPHAFVVSFKLETDQNILISKARGAIEKYKHKLVIGNMLHTRRTGVIFVKPDTSEEVKITPEQAASGIDLEDSIVTKVIAEHSLFIEQEG</sequence>
<protein>
    <submittedName>
        <fullName evidence="3">Phosphopantothenate--cysteine ligase</fullName>
    </submittedName>
</protein>
<evidence type="ECO:0000313" key="3">
    <source>
        <dbReference type="RefSeq" id="XP_028138874.1"/>
    </source>
</evidence>
<dbReference type="OrthoDB" id="70224at2759"/>
<feature type="domain" description="DNA/pantothenate metabolism flavoprotein C-terminal" evidence="2">
    <location>
        <begin position="172"/>
        <end position="266"/>
    </location>
</feature>
<dbReference type="PANTHER" id="PTHR12290">
    <property type="entry name" value="CORNICHON-RELATED"/>
    <property type="match status" value="1"/>
</dbReference>
<dbReference type="KEGG" id="dvv:114333217"/>
<name>A0A6P7FR92_DIAVI</name>
<gene>
    <name evidence="3" type="primary">LOC114333217</name>
</gene>
<dbReference type="RefSeq" id="XP_028138874.1">
    <property type="nucleotide sequence ID" value="XM_028283073.1"/>
</dbReference>
<keyword evidence="3" id="KW-0436">Ligase</keyword>
<evidence type="ECO:0000259" key="2">
    <source>
        <dbReference type="Pfam" id="PF04127"/>
    </source>
</evidence>
<proteinExistence type="inferred from homology"/>